<dbReference type="EC" id="2.1.1.77" evidence="7"/>
<dbReference type="Proteomes" id="UP000183104">
    <property type="component" value="Unassembled WGS sequence"/>
</dbReference>
<evidence type="ECO:0000313" key="8">
    <source>
        <dbReference type="EMBL" id="SCY57167.1"/>
    </source>
</evidence>
<dbReference type="STRING" id="381306.AN478_00600"/>
<evidence type="ECO:0000256" key="6">
    <source>
        <dbReference type="ARBA" id="ARBA00022691"/>
    </source>
</evidence>
<dbReference type="GO" id="GO:0004719">
    <property type="term" value="F:protein-L-isoaspartate (D-aspartate) O-methyltransferase activity"/>
    <property type="evidence" value="ECO:0007669"/>
    <property type="project" value="UniProtKB-UniRule"/>
</dbReference>
<reference evidence="9" key="1">
    <citation type="submission" date="2016-10" db="EMBL/GenBank/DDBJ databases">
        <authorList>
            <person name="Varghese N."/>
        </authorList>
    </citation>
    <scope>NUCLEOTIDE SEQUENCE [LARGE SCALE GENOMIC DNA]</scope>
    <source>
        <strain evidence="9">HL 19</strain>
    </source>
</reference>
<dbReference type="GO" id="GO:0030091">
    <property type="term" value="P:protein repair"/>
    <property type="evidence" value="ECO:0007669"/>
    <property type="project" value="UniProtKB-UniRule"/>
</dbReference>
<gene>
    <name evidence="7" type="primary">pcm</name>
    <name evidence="8" type="ORF">SAMN05661077_2551</name>
</gene>
<comment type="catalytic activity">
    <reaction evidence="7">
        <text>[protein]-L-isoaspartate + S-adenosyl-L-methionine = [protein]-L-isoaspartate alpha-methyl ester + S-adenosyl-L-homocysteine</text>
        <dbReference type="Rhea" id="RHEA:12705"/>
        <dbReference type="Rhea" id="RHEA-COMP:12143"/>
        <dbReference type="Rhea" id="RHEA-COMP:12144"/>
        <dbReference type="ChEBI" id="CHEBI:57856"/>
        <dbReference type="ChEBI" id="CHEBI:59789"/>
        <dbReference type="ChEBI" id="CHEBI:90596"/>
        <dbReference type="ChEBI" id="CHEBI:90598"/>
        <dbReference type="EC" id="2.1.1.77"/>
    </reaction>
</comment>
<dbReference type="Gene3D" id="3.40.50.150">
    <property type="entry name" value="Vaccinia Virus protein VP39"/>
    <property type="match status" value="1"/>
</dbReference>
<keyword evidence="9" id="KW-1185">Reference proteome</keyword>
<evidence type="ECO:0000256" key="2">
    <source>
        <dbReference type="ARBA" id="ARBA00005369"/>
    </source>
</evidence>
<dbReference type="InterPro" id="IPR000682">
    <property type="entry name" value="PCMT"/>
</dbReference>
<dbReference type="PANTHER" id="PTHR11579:SF0">
    <property type="entry name" value="PROTEIN-L-ISOASPARTATE(D-ASPARTATE) O-METHYLTRANSFERASE"/>
    <property type="match status" value="1"/>
</dbReference>
<keyword evidence="6 7" id="KW-0949">S-adenosyl-L-methionine</keyword>
<keyword evidence="3 7" id="KW-0963">Cytoplasm</keyword>
<dbReference type="PANTHER" id="PTHR11579">
    <property type="entry name" value="PROTEIN-L-ISOASPARTATE O-METHYLTRANSFERASE"/>
    <property type="match status" value="1"/>
</dbReference>
<keyword evidence="4 7" id="KW-0489">Methyltransferase</keyword>
<dbReference type="GO" id="GO:0032259">
    <property type="term" value="P:methylation"/>
    <property type="evidence" value="ECO:0007669"/>
    <property type="project" value="UniProtKB-KW"/>
</dbReference>
<name>A0A1G5H0I4_9GAMM</name>
<proteinExistence type="inferred from homology"/>
<organism evidence="8 9">
    <name type="scientific">Thiohalorhabdus denitrificans</name>
    <dbReference type="NCBI Taxonomy" id="381306"/>
    <lineage>
        <taxon>Bacteria</taxon>
        <taxon>Pseudomonadati</taxon>
        <taxon>Pseudomonadota</taxon>
        <taxon>Gammaproteobacteria</taxon>
        <taxon>Thiohalorhabdales</taxon>
        <taxon>Thiohalorhabdaceae</taxon>
        <taxon>Thiohalorhabdus</taxon>
    </lineage>
</organism>
<keyword evidence="5 7" id="KW-0808">Transferase</keyword>
<comment type="similarity">
    <text evidence="2 7">Belongs to the methyltransferase superfamily. L-isoaspartyl/D-aspartyl protein methyltransferase family.</text>
</comment>
<dbReference type="NCBIfam" id="TIGR00080">
    <property type="entry name" value="pimt"/>
    <property type="match status" value="1"/>
</dbReference>
<evidence type="ECO:0000256" key="5">
    <source>
        <dbReference type="ARBA" id="ARBA00022679"/>
    </source>
</evidence>
<protein>
    <recommendedName>
        <fullName evidence="7">Protein-L-isoaspartate O-methyltransferase</fullName>
        <ecNumber evidence="7">2.1.1.77</ecNumber>
    </recommendedName>
    <alternativeName>
        <fullName evidence="7">L-isoaspartyl protein carboxyl methyltransferase</fullName>
    </alternativeName>
    <alternativeName>
        <fullName evidence="7">Protein L-isoaspartyl methyltransferase</fullName>
    </alternativeName>
    <alternativeName>
        <fullName evidence="7">Protein-beta-aspartate methyltransferase</fullName>
        <shortName evidence="7">PIMT</shortName>
    </alternativeName>
</protein>
<dbReference type="AlphaFoldDB" id="A0A1G5H0I4"/>
<evidence type="ECO:0000256" key="3">
    <source>
        <dbReference type="ARBA" id="ARBA00022490"/>
    </source>
</evidence>
<evidence type="ECO:0000313" key="9">
    <source>
        <dbReference type="Proteomes" id="UP000183104"/>
    </source>
</evidence>
<dbReference type="EMBL" id="FMUN01000007">
    <property type="protein sequence ID" value="SCY57167.1"/>
    <property type="molecule type" value="Genomic_DNA"/>
</dbReference>
<dbReference type="CDD" id="cd02440">
    <property type="entry name" value="AdoMet_MTases"/>
    <property type="match status" value="1"/>
</dbReference>
<dbReference type="Pfam" id="PF01135">
    <property type="entry name" value="PCMT"/>
    <property type="match status" value="1"/>
</dbReference>
<evidence type="ECO:0000256" key="4">
    <source>
        <dbReference type="ARBA" id="ARBA00022603"/>
    </source>
</evidence>
<feature type="active site" evidence="7">
    <location>
        <position position="60"/>
    </location>
</feature>
<dbReference type="OrthoDB" id="9810066at2"/>
<comment type="function">
    <text evidence="7">Catalyzes the methyl esterification of L-isoaspartyl residues in peptides and proteins that result from spontaneous decomposition of normal L-aspartyl and L-asparaginyl residues. It plays a role in the repair and/or degradation of damaged proteins.</text>
</comment>
<sequence>MTSARTRERMVAGLRDRGIGNEEVLAAMGRVPRHLFVDEALATRAYEETALPIGWGQTLSQPWEVARMTEAVLEFEPRRVLDVGAGSGYQSAVLAELVESVWAVELLPRLARRGRQNLRGLGYANVHFRVGDGRTAWRDRAPFDAGLAAASADSPPQELFGQIRVGGCLVGPVEVGEEQRLLRWVREPDGVRAEDLGPCHFVPLRQPEGASSS</sequence>
<dbReference type="SUPFAM" id="SSF53335">
    <property type="entry name" value="S-adenosyl-L-methionine-dependent methyltransferases"/>
    <property type="match status" value="1"/>
</dbReference>
<dbReference type="NCBIfam" id="NF001453">
    <property type="entry name" value="PRK00312.1"/>
    <property type="match status" value="1"/>
</dbReference>
<evidence type="ECO:0000256" key="1">
    <source>
        <dbReference type="ARBA" id="ARBA00004496"/>
    </source>
</evidence>
<evidence type="ECO:0000256" key="7">
    <source>
        <dbReference type="HAMAP-Rule" id="MF_00090"/>
    </source>
</evidence>
<dbReference type="InterPro" id="IPR029063">
    <property type="entry name" value="SAM-dependent_MTases_sf"/>
</dbReference>
<dbReference type="HAMAP" id="MF_00090">
    <property type="entry name" value="PIMT"/>
    <property type="match status" value="1"/>
</dbReference>
<accession>A0A1G5H0I4</accession>
<dbReference type="FunFam" id="3.40.50.150:FF:000010">
    <property type="entry name" value="Protein-L-isoaspartate O-methyltransferase"/>
    <property type="match status" value="1"/>
</dbReference>
<dbReference type="GO" id="GO:0005737">
    <property type="term" value="C:cytoplasm"/>
    <property type="evidence" value="ECO:0007669"/>
    <property type="project" value="UniProtKB-SubCell"/>
</dbReference>
<comment type="subcellular location">
    <subcellularLocation>
        <location evidence="1 7">Cytoplasm</location>
    </subcellularLocation>
</comment>